<evidence type="ECO:0000256" key="7">
    <source>
        <dbReference type="ARBA" id="ARBA00022729"/>
    </source>
</evidence>
<protein>
    <submittedName>
        <fullName evidence="18">Ligand-gated channel</fullName>
    </submittedName>
    <submittedName>
        <fullName evidence="19">TonB-dependent siderophore receptor</fullName>
    </submittedName>
</protein>
<dbReference type="SMART" id="SM00965">
    <property type="entry name" value="STN"/>
    <property type="match status" value="1"/>
</dbReference>
<keyword evidence="3 14" id="KW-0813">Transport</keyword>
<dbReference type="InterPro" id="IPR036942">
    <property type="entry name" value="Beta-barrel_TonB_sf"/>
</dbReference>
<dbReference type="OrthoDB" id="127311at2"/>
<evidence type="ECO:0000256" key="12">
    <source>
        <dbReference type="ARBA" id="ARBA00023170"/>
    </source>
</evidence>
<evidence type="ECO:0000256" key="15">
    <source>
        <dbReference type="RuleBase" id="RU003357"/>
    </source>
</evidence>
<dbReference type="NCBIfam" id="TIGR01783">
    <property type="entry name" value="TonB-siderophor"/>
    <property type="match status" value="1"/>
</dbReference>
<dbReference type="SUPFAM" id="SSF56935">
    <property type="entry name" value="Porins"/>
    <property type="match status" value="1"/>
</dbReference>
<reference evidence="18" key="1">
    <citation type="journal article" date="2014" name="Int. J. Syst. Evol. Microbiol.">
        <title>Complete genome sequence of Corynebacterium casei LMG S-19264T (=DSM 44701T), isolated from a smear-ripened cheese.</title>
        <authorList>
            <consortium name="US DOE Joint Genome Institute (JGI-PGF)"/>
            <person name="Walter F."/>
            <person name="Albersmeier A."/>
            <person name="Kalinowski J."/>
            <person name="Ruckert C."/>
        </authorList>
    </citation>
    <scope>NUCLEOTIDE SEQUENCE</scope>
    <source>
        <strain evidence="18">KCTC 12343</strain>
    </source>
</reference>
<dbReference type="GO" id="GO:0015891">
    <property type="term" value="P:siderophore transport"/>
    <property type="evidence" value="ECO:0007669"/>
    <property type="project" value="InterPro"/>
</dbReference>
<dbReference type="FunFam" id="2.170.130.10:FF:000001">
    <property type="entry name" value="Catecholate siderophore TonB-dependent receptor"/>
    <property type="match status" value="1"/>
</dbReference>
<keyword evidence="12 19" id="KW-0675">Receptor</keyword>
<evidence type="ECO:0000256" key="13">
    <source>
        <dbReference type="ARBA" id="ARBA00023237"/>
    </source>
</evidence>
<dbReference type="Gene3D" id="2.40.170.20">
    <property type="entry name" value="TonB-dependent receptor, beta-barrel domain"/>
    <property type="match status" value="1"/>
</dbReference>
<dbReference type="EMBL" id="BMWV01000006">
    <property type="protein sequence ID" value="GGY46541.1"/>
    <property type="molecule type" value="Genomic_DNA"/>
</dbReference>
<keyword evidence="10 15" id="KW-0798">TonB box</keyword>
<feature type="chain" id="PRO_5044601500" evidence="16">
    <location>
        <begin position="40"/>
        <end position="814"/>
    </location>
</feature>
<comment type="similarity">
    <text evidence="2 14 15">Belongs to the TonB-dependent receptor family.</text>
</comment>
<dbReference type="PANTHER" id="PTHR32552:SF68">
    <property type="entry name" value="FERRICHROME OUTER MEMBRANE TRANSPORTER_PHAGE RECEPTOR"/>
    <property type="match status" value="1"/>
</dbReference>
<dbReference type="PROSITE" id="PS52016">
    <property type="entry name" value="TONB_DEPENDENT_REC_3"/>
    <property type="match status" value="1"/>
</dbReference>
<evidence type="ECO:0000256" key="4">
    <source>
        <dbReference type="ARBA" id="ARBA00022452"/>
    </source>
</evidence>
<sequence>MHDYSPPARARLHLTTLAHALALALPVLALLAPACGALAAGAPATAETRRQYDLPAGPLDPALNRLGRETGILLAYPADLTTGLNTEGVRGAYTVAEALARLLRGTGIVAVAGADGGYTLIRQSTAGSVQEGGASRVMPSVIVDGLRETADGPGTGYVARRSAGATKFDVPVTEIPQSISIVTADQLATLKPVSLGEAMAYTPGIVVDPGYTNSFDVFYSRGFRLSDTSGGIYRDGLKFGGAGWASGQQEVYGLERLELIKGAASVLYGAAAPGGVLNTVTKRPTADMVNEVRGSAGSRGRREAAADLGGAIGPAWSWRVTALARNDDTQVDHVPNNGRYFAPAVKWQPSAATSLTLLAHVHDRRTAYQYSLPAEGTLIASPYGRLPRGRFVGEPEFDRQDARQYGAALLFEHAFSDSTRLRHATRYLKSENHVQFIGLDGALADDPRRQARTAYDEWERTRGISSDTSIEQRWQGLGMTHTLLAGFDYARHKPESQWSLAAVAPLDLFAPVYGARPEAMTLVPSYSTRAIATRKGLYVQDQAKLGERWVFLLGARHDWASDARSPLGGTPRWSTERTEATTGRAGAVYQAGNGFAPFASFSQSFEPQAGVDVAGNRFKPTRGEQAELGLRWEVPSTGVLLSATVYTLTQQNVMTSDPRMPAVRMQTGEVKSEGAEFEAKGRVARHVDLIASYAYTNARTTRSLRPTDIGLRQPSVPRQQAALWSDVALAAFGWPQLRAGLGVRHTGSMSDVQGTNARVPSTTTVDALLAWETGQWRTALNFSNLTDRESLTCSYASCLYGEGRRVTATIGYLW</sequence>
<keyword evidence="4 14" id="KW-1134">Transmembrane beta strand</keyword>
<dbReference type="InterPro" id="IPR011662">
    <property type="entry name" value="Secretin/TonB_short_N"/>
</dbReference>
<feature type="signal peptide" evidence="16">
    <location>
        <begin position="1"/>
        <end position="39"/>
    </location>
</feature>
<keyword evidence="13 14" id="KW-0998">Cell outer membrane</keyword>
<keyword evidence="8" id="KW-0408">Iron</keyword>
<dbReference type="GO" id="GO:0009279">
    <property type="term" value="C:cell outer membrane"/>
    <property type="evidence" value="ECO:0007669"/>
    <property type="project" value="UniProtKB-SubCell"/>
</dbReference>
<dbReference type="InterPro" id="IPR012910">
    <property type="entry name" value="Plug_dom"/>
</dbReference>
<dbReference type="Pfam" id="PF00593">
    <property type="entry name" value="TonB_dep_Rec_b-barrel"/>
    <property type="match status" value="1"/>
</dbReference>
<evidence type="ECO:0000256" key="8">
    <source>
        <dbReference type="ARBA" id="ARBA00023004"/>
    </source>
</evidence>
<keyword evidence="11 14" id="KW-0472">Membrane</keyword>
<dbReference type="RefSeq" id="WP_131143803.1">
    <property type="nucleotide sequence ID" value="NZ_BMWV01000006.1"/>
</dbReference>
<dbReference type="EMBL" id="CP036401">
    <property type="protein sequence ID" value="QBH99649.1"/>
    <property type="molecule type" value="Genomic_DNA"/>
</dbReference>
<evidence type="ECO:0000259" key="17">
    <source>
        <dbReference type="SMART" id="SM00965"/>
    </source>
</evidence>
<evidence type="ECO:0000256" key="2">
    <source>
        <dbReference type="ARBA" id="ARBA00009810"/>
    </source>
</evidence>
<evidence type="ECO:0000313" key="21">
    <source>
        <dbReference type="Proteomes" id="UP000628442"/>
    </source>
</evidence>
<evidence type="ECO:0000256" key="6">
    <source>
        <dbReference type="ARBA" id="ARBA00022692"/>
    </source>
</evidence>
<gene>
    <name evidence="18" type="primary">bfrF</name>
    <name evidence="19" type="ORF">EYF70_01420</name>
    <name evidence="18" type="ORF">GCM10007387_30850</name>
</gene>
<dbReference type="Pfam" id="PF07660">
    <property type="entry name" value="STN"/>
    <property type="match status" value="1"/>
</dbReference>
<evidence type="ECO:0000313" key="18">
    <source>
        <dbReference type="EMBL" id="GGY46541.1"/>
    </source>
</evidence>
<evidence type="ECO:0000256" key="9">
    <source>
        <dbReference type="ARBA" id="ARBA00023065"/>
    </source>
</evidence>
<dbReference type="InterPro" id="IPR000531">
    <property type="entry name" value="Beta-barrel_TonB"/>
</dbReference>
<evidence type="ECO:0000256" key="1">
    <source>
        <dbReference type="ARBA" id="ARBA00004571"/>
    </source>
</evidence>
<dbReference type="InterPro" id="IPR010105">
    <property type="entry name" value="TonB_sidphr_rcpt"/>
</dbReference>
<dbReference type="Gene3D" id="2.170.130.10">
    <property type="entry name" value="TonB-dependent receptor, plug domain"/>
    <property type="match status" value="1"/>
</dbReference>
<keyword evidence="5" id="KW-0410">Iron transport</keyword>
<evidence type="ECO:0000256" key="16">
    <source>
        <dbReference type="SAM" id="SignalP"/>
    </source>
</evidence>
<reference evidence="18" key="3">
    <citation type="submission" date="2022-12" db="EMBL/GenBank/DDBJ databases">
        <authorList>
            <person name="Sun Q."/>
            <person name="Kim S."/>
        </authorList>
    </citation>
    <scope>NUCLEOTIDE SEQUENCE</scope>
    <source>
        <strain evidence="18">KCTC 12343</strain>
    </source>
</reference>
<dbReference type="CDD" id="cd01347">
    <property type="entry name" value="ligand_gated_channel"/>
    <property type="match status" value="1"/>
</dbReference>
<evidence type="ECO:0000256" key="10">
    <source>
        <dbReference type="ARBA" id="ARBA00023077"/>
    </source>
</evidence>
<evidence type="ECO:0000256" key="11">
    <source>
        <dbReference type="ARBA" id="ARBA00023136"/>
    </source>
</evidence>
<dbReference type="PANTHER" id="PTHR32552">
    <property type="entry name" value="FERRICHROME IRON RECEPTOR-RELATED"/>
    <property type="match status" value="1"/>
</dbReference>
<dbReference type="Pfam" id="PF07715">
    <property type="entry name" value="Plug"/>
    <property type="match status" value="1"/>
</dbReference>
<evidence type="ECO:0000256" key="14">
    <source>
        <dbReference type="PROSITE-ProRule" id="PRU01360"/>
    </source>
</evidence>
<reference evidence="19 20" key="2">
    <citation type="submission" date="2019-02" db="EMBL/GenBank/DDBJ databases">
        <title>Draft Genome Sequences of Six Type Strains of the Genus Massilia.</title>
        <authorList>
            <person name="Miess H."/>
            <person name="Frediansyhah A."/>
            <person name="Gross H."/>
        </authorList>
    </citation>
    <scope>NUCLEOTIDE SEQUENCE [LARGE SCALE GENOMIC DNA]</scope>
    <source>
        <strain evidence="19 20">DSM 17472</strain>
    </source>
</reference>
<evidence type="ECO:0000313" key="19">
    <source>
        <dbReference type="EMBL" id="QBH99649.1"/>
    </source>
</evidence>
<dbReference type="GO" id="GO:0015344">
    <property type="term" value="F:siderophore uptake transmembrane transporter activity"/>
    <property type="evidence" value="ECO:0007669"/>
    <property type="project" value="TreeGrafter"/>
</dbReference>
<keyword evidence="9" id="KW-0406">Ion transport</keyword>
<keyword evidence="20" id="KW-1185">Reference proteome</keyword>
<dbReference type="InterPro" id="IPR039426">
    <property type="entry name" value="TonB-dep_rcpt-like"/>
</dbReference>
<name>A0A411WS96_9BURK</name>
<dbReference type="InterPro" id="IPR037066">
    <property type="entry name" value="Plug_dom_sf"/>
</dbReference>
<accession>A0A411WS96</accession>
<evidence type="ECO:0000256" key="3">
    <source>
        <dbReference type="ARBA" id="ARBA00022448"/>
    </source>
</evidence>
<feature type="domain" description="Secretin/TonB short N-terminal" evidence="17">
    <location>
        <begin position="72"/>
        <end position="123"/>
    </location>
</feature>
<organism evidence="18 21">
    <name type="scientific">Pseudoduganella albidiflava</name>
    <dbReference type="NCBI Taxonomy" id="321983"/>
    <lineage>
        <taxon>Bacteria</taxon>
        <taxon>Pseudomonadati</taxon>
        <taxon>Pseudomonadota</taxon>
        <taxon>Betaproteobacteria</taxon>
        <taxon>Burkholderiales</taxon>
        <taxon>Oxalobacteraceae</taxon>
        <taxon>Telluria group</taxon>
        <taxon>Pseudoduganella</taxon>
    </lineage>
</organism>
<evidence type="ECO:0000313" key="20">
    <source>
        <dbReference type="Proteomes" id="UP000292307"/>
    </source>
</evidence>
<dbReference type="Gene3D" id="3.55.50.30">
    <property type="match status" value="1"/>
</dbReference>
<dbReference type="AlphaFoldDB" id="A0A411WS96"/>
<dbReference type="Proteomes" id="UP000292307">
    <property type="component" value="Chromosome"/>
</dbReference>
<comment type="subcellular location">
    <subcellularLocation>
        <location evidence="1 14">Cell outer membrane</location>
        <topology evidence="1 14">Multi-pass membrane protein</topology>
    </subcellularLocation>
</comment>
<keyword evidence="6 14" id="KW-0812">Transmembrane</keyword>
<proteinExistence type="inferred from homology"/>
<evidence type="ECO:0000256" key="5">
    <source>
        <dbReference type="ARBA" id="ARBA00022496"/>
    </source>
</evidence>
<dbReference type="GO" id="GO:0038023">
    <property type="term" value="F:signaling receptor activity"/>
    <property type="evidence" value="ECO:0007669"/>
    <property type="project" value="InterPro"/>
</dbReference>
<keyword evidence="7 16" id="KW-0732">Signal</keyword>
<dbReference type="Proteomes" id="UP000628442">
    <property type="component" value="Unassembled WGS sequence"/>
</dbReference>